<dbReference type="EMBL" id="CP012402">
    <property type="protein sequence ID" value="ALG72308.1"/>
    <property type="molecule type" value="Genomic_DNA"/>
</dbReference>
<name>A0AAC8ZUJ8_9PROT</name>
<keyword evidence="2" id="KW-1185">Reference proteome</keyword>
<reference evidence="2" key="1">
    <citation type="submission" date="2015-08" db="EMBL/GenBank/DDBJ databases">
        <title>Complete Genome Sequence of Azospirillum thiophilum BV-S.</title>
        <authorList>
            <person name="Fomenkov A."/>
            <person name="Vincze T."/>
            <person name="Grabovich M."/>
            <person name="Dubinina G."/>
            <person name="Orlova M."/>
            <person name="Belousova E."/>
            <person name="Roberts R.J."/>
        </authorList>
    </citation>
    <scope>NUCLEOTIDE SEQUENCE [LARGE SCALE GENOMIC DNA]</scope>
    <source>
        <strain evidence="2">BV-S</strain>
    </source>
</reference>
<protein>
    <submittedName>
        <fullName evidence="1">Uncharacterized protein</fullName>
    </submittedName>
</protein>
<dbReference type="KEGG" id="ati:AL072_14325"/>
<sequence length="97" mass="10694">MTDEEFRDQLDRYGGDLALWPAPAARDARRLLVRSLKAQAMLDEMVTMELALGELAPGRATDRPPPGLADRIFAAAFRLPPSGQGFDEDGDQPPRLM</sequence>
<accession>A0AAC8ZUJ8</accession>
<reference evidence="1 2" key="2">
    <citation type="journal article" date="2016" name="Genome Announc.">
        <title>Complete Genome Sequence of a Strain of Azospirillum thiophilum Isolated from a Sulfide Spring.</title>
        <authorList>
            <person name="Fomenkov A."/>
            <person name="Vincze T."/>
            <person name="Grabovich M."/>
            <person name="Anton B.P."/>
            <person name="Dubinina G."/>
            <person name="Orlova M."/>
            <person name="Belousova E."/>
            <person name="Roberts R.J."/>
        </authorList>
    </citation>
    <scope>NUCLEOTIDE SEQUENCE [LARGE SCALE GENOMIC DNA]</scope>
    <source>
        <strain evidence="1 2">BV-S</strain>
    </source>
</reference>
<evidence type="ECO:0000313" key="2">
    <source>
        <dbReference type="Proteomes" id="UP000069935"/>
    </source>
</evidence>
<dbReference type="Proteomes" id="UP000069935">
    <property type="component" value="Chromosome 2"/>
</dbReference>
<proteinExistence type="predicted"/>
<dbReference type="AlphaFoldDB" id="A0AAC8ZUJ8"/>
<organism evidence="1 2">
    <name type="scientific">Azospirillum thiophilum</name>
    <dbReference type="NCBI Taxonomy" id="528244"/>
    <lineage>
        <taxon>Bacteria</taxon>
        <taxon>Pseudomonadati</taxon>
        <taxon>Pseudomonadota</taxon>
        <taxon>Alphaproteobacteria</taxon>
        <taxon>Rhodospirillales</taxon>
        <taxon>Azospirillaceae</taxon>
        <taxon>Azospirillum</taxon>
    </lineage>
</organism>
<evidence type="ECO:0000313" key="1">
    <source>
        <dbReference type="EMBL" id="ALG72308.1"/>
    </source>
</evidence>
<gene>
    <name evidence="1" type="ORF">AL072_14325</name>
</gene>